<evidence type="ECO:0008006" key="5">
    <source>
        <dbReference type="Google" id="ProtNLM"/>
    </source>
</evidence>
<evidence type="ECO:0000256" key="1">
    <source>
        <dbReference type="SAM" id="MobiDB-lite"/>
    </source>
</evidence>
<evidence type="ECO:0000256" key="2">
    <source>
        <dbReference type="SAM" id="Phobius"/>
    </source>
</evidence>
<dbReference type="RefSeq" id="WP_254569411.1">
    <property type="nucleotide sequence ID" value="NZ_CP098502.1"/>
</dbReference>
<feature type="region of interest" description="Disordered" evidence="1">
    <location>
        <begin position="421"/>
        <end position="538"/>
    </location>
</feature>
<name>A0ABY5DLH4_9ACTN</name>
<keyword evidence="4" id="KW-1185">Reference proteome</keyword>
<evidence type="ECO:0000313" key="3">
    <source>
        <dbReference type="EMBL" id="UTI62676.1"/>
    </source>
</evidence>
<feature type="region of interest" description="Disordered" evidence="1">
    <location>
        <begin position="323"/>
        <end position="359"/>
    </location>
</feature>
<keyword evidence="2" id="KW-0812">Transmembrane</keyword>
<feature type="compositionally biased region" description="Pro residues" evidence="1">
    <location>
        <begin position="229"/>
        <end position="241"/>
    </location>
</feature>
<keyword evidence="2" id="KW-1133">Transmembrane helix</keyword>
<feature type="compositionally biased region" description="Low complexity" evidence="1">
    <location>
        <begin position="512"/>
        <end position="525"/>
    </location>
</feature>
<feature type="transmembrane region" description="Helical" evidence="2">
    <location>
        <begin position="401"/>
        <end position="425"/>
    </location>
</feature>
<feature type="compositionally biased region" description="Basic residues" evidence="1">
    <location>
        <begin position="429"/>
        <end position="439"/>
    </location>
</feature>
<dbReference type="Proteomes" id="UP001056035">
    <property type="component" value="Chromosome"/>
</dbReference>
<sequence>MDDLPQAAVTPQGVRDGDPAVLTALVARRGPAVLAFCEAVCAPEDVPPALAEAFARFRALVVAVGDTSGVDPESYLLGATRHAAASMARPPSDGRGVLRVLGRGASPETYAAVPSLLAARADSMLGEDDLERLHRLLERSPGCREVEAAFRRAERGYRSPPDRPLDVTTTALAVSAMQGAAPLADGVPIAEAPEPPLAVELTPVPAPTPVVEPEPVAEPQPIAEAPAPELAPDPEPAPAPEEQPTAVHAVLAPDEPAEHAAPEEEPAPFILDTPEPVEELPLPVAAVGVALPHGLDAGAVPAGEPDHLTEPDPDIVPAFAATGRTRRRLPSPRLPRPRLPAGGGRSLPRHSETAVATDEDAELLDPGPVYRLLLPAIAVIVAVLVMLAIAGVFGGGDPTPAVIVGPAAAVTAPGLTTSTAAVAAAPSPARRRPTRRAPKRAVGPAPPATATTPTATAATPTVPTPVRAGATTPVPTARPAGAAAPARATTAPTPRKAKVESVTPTQPAAALPAGDASTPPASTTSTGGGESVYQPATP</sequence>
<keyword evidence="2" id="KW-0472">Membrane</keyword>
<feature type="compositionally biased region" description="Low complexity" evidence="1">
    <location>
        <begin position="440"/>
        <end position="494"/>
    </location>
</feature>
<dbReference type="EMBL" id="CP098502">
    <property type="protein sequence ID" value="UTI62676.1"/>
    <property type="molecule type" value="Genomic_DNA"/>
</dbReference>
<feature type="transmembrane region" description="Helical" evidence="2">
    <location>
        <begin position="372"/>
        <end position="395"/>
    </location>
</feature>
<proteinExistence type="predicted"/>
<feature type="region of interest" description="Disordered" evidence="1">
    <location>
        <begin position="225"/>
        <end position="244"/>
    </location>
</feature>
<accession>A0ABY5DLH4</accession>
<reference evidence="3 4" key="1">
    <citation type="submission" date="2022-06" db="EMBL/GenBank/DDBJ databases">
        <title>Paraconexibacter antarcticus.</title>
        <authorList>
            <person name="Kim C.S."/>
        </authorList>
    </citation>
    <scope>NUCLEOTIDE SEQUENCE [LARGE SCALE GENOMIC DNA]</scope>
    <source>
        <strain evidence="3 4">02-257</strain>
    </source>
</reference>
<evidence type="ECO:0000313" key="4">
    <source>
        <dbReference type="Proteomes" id="UP001056035"/>
    </source>
</evidence>
<gene>
    <name evidence="3" type="ORF">NBH00_15055</name>
</gene>
<organism evidence="3 4">
    <name type="scientific">Paraconexibacter antarcticus</name>
    <dbReference type="NCBI Taxonomy" id="2949664"/>
    <lineage>
        <taxon>Bacteria</taxon>
        <taxon>Bacillati</taxon>
        <taxon>Actinomycetota</taxon>
        <taxon>Thermoleophilia</taxon>
        <taxon>Solirubrobacterales</taxon>
        <taxon>Paraconexibacteraceae</taxon>
        <taxon>Paraconexibacter</taxon>
    </lineage>
</organism>
<protein>
    <recommendedName>
        <fullName evidence="5">Meckel syndrome type 1 protein</fullName>
    </recommendedName>
</protein>